<dbReference type="Pfam" id="PF12796">
    <property type="entry name" value="Ank_2"/>
    <property type="match status" value="4"/>
</dbReference>
<reference evidence="2" key="2">
    <citation type="journal article" date="2023" name="IMA Fungus">
        <title>Comparative genomic study of the Penicillium genus elucidates a diverse pangenome and 15 lateral gene transfer events.</title>
        <authorList>
            <person name="Petersen C."/>
            <person name="Sorensen T."/>
            <person name="Nielsen M.R."/>
            <person name="Sondergaard T.E."/>
            <person name="Sorensen J.L."/>
            <person name="Fitzpatrick D.A."/>
            <person name="Frisvad J.C."/>
            <person name="Nielsen K.L."/>
        </authorList>
    </citation>
    <scope>NUCLEOTIDE SEQUENCE</scope>
    <source>
        <strain evidence="2">IBT 21472</strain>
    </source>
</reference>
<organism evidence="2 3">
    <name type="scientific">Penicillium atrosanguineum</name>
    <dbReference type="NCBI Taxonomy" id="1132637"/>
    <lineage>
        <taxon>Eukaryota</taxon>
        <taxon>Fungi</taxon>
        <taxon>Dikarya</taxon>
        <taxon>Ascomycota</taxon>
        <taxon>Pezizomycotina</taxon>
        <taxon>Eurotiomycetes</taxon>
        <taxon>Eurotiomycetidae</taxon>
        <taxon>Eurotiales</taxon>
        <taxon>Aspergillaceae</taxon>
        <taxon>Penicillium</taxon>
    </lineage>
</organism>
<dbReference type="InterPro" id="IPR036770">
    <property type="entry name" value="Ankyrin_rpt-contain_sf"/>
</dbReference>
<dbReference type="PANTHER" id="PTHR24133">
    <property type="entry name" value="ANKYRIN DOMAIN-CONTAINING"/>
    <property type="match status" value="1"/>
</dbReference>
<dbReference type="InterPro" id="IPR052391">
    <property type="entry name" value="E3_Ligase-Neurotoxin"/>
</dbReference>
<evidence type="ECO:0000313" key="2">
    <source>
        <dbReference type="EMBL" id="KAJ5318604.1"/>
    </source>
</evidence>
<dbReference type="EMBL" id="JAPZBO010000004">
    <property type="protein sequence ID" value="KAJ5318604.1"/>
    <property type="molecule type" value="Genomic_DNA"/>
</dbReference>
<feature type="repeat" description="ANK" evidence="1">
    <location>
        <begin position="363"/>
        <end position="395"/>
    </location>
</feature>
<dbReference type="InterPro" id="IPR002110">
    <property type="entry name" value="Ankyrin_rpt"/>
</dbReference>
<gene>
    <name evidence="2" type="ORF">N7476_005024</name>
</gene>
<proteinExistence type="predicted"/>
<dbReference type="SUPFAM" id="SSF48403">
    <property type="entry name" value="Ankyrin repeat"/>
    <property type="match status" value="1"/>
</dbReference>
<dbReference type="PANTHER" id="PTHR24133:SF40">
    <property type="entry name" value="ANKYRIN REPEAT DOMAIN 44"/>
    <property type="match status" value="1"/>
</dbReference>
<evidence type="ECO:0000256" key="1">
    <source>
        <dbReference type="PROSITE-ProRule" id="PRU00023"/>
    </source>
</evidence>
<dbReference type="Gene3D" id="1.25.40.20">
    <property type="entry name" value="Ankyrin repeat-containing domain"/>
    <property type="match status" value="3"/>
</dbReference>
<protein>
    <submittedName>
        <fullName evidence="2">Uncharacterized protein</fullName>
    </submittedName>
</protein>
<accession>A0A9W9PYN3</accession>
<keyword evidence="3" id="KW-1185">Reference proteome</keyword>
<dbReference type="SMART" id="SM00248">
    <property type="entry name" value="ANK"/>
    <property type="match status" value="9"/>
</dbReference>
<dbReference type="Proteomes" id="UP001147746">
    <property type="component" value="Unassembled WGS sequence"/>
</dbReference>
<comment type="caution">
    <text evidence="2">The sequence shown here is derived from an EMBL/GenBank/DDBJ whole genome shotgun (WGS) entry which is preliminary data.</text>
</comment>
<reference evidence="2" key="1">
    <citation type="submission" date="2022-12" db="EMBL/GenBank/DDBJ databases">
        <authorList>
            <person name="Petersen C."/>
        </authorList>
    </citation>
    <scope>NUCLEOTIDE SEQUENCE</scope>
    <source>
        <strain evidence="2">IBT 21472</strain>
    </source>
</reference>
<dbReference type="PROSITE" id="PS50088">
    <property type="entry name" value="ANK_REPEAT"/>
    <property type="match status" value="1"/>
</dbReference>
<evidence type="ECO:0000313" key="3">
    <source>
        <dbReference type="Proteomes" id="UP001147746"/>
    </source>
</evidence>
<name>A0A9W9PYN3_9EURO</name>
<keyword evidence="1" id="KW-0040">ANK repeat</keyword>
<sequence length="502" mass="55964">MAYNDDTCALNTPRGAGENITSCDTQFELAEMSELLFLNLEFLDDLTSSTMKKLEEEEGFMYPDQKFMLTKVAISAGSFLHHAAPSTTYRASELKCLQRVNSQLPLRSIDVPYLLDFLAVALCIAISRGYDLVVKRILTLPDIDINTRRARDQSPLEMALKNQQYYIFQLLLADPRTKINQKNKLGQTLLHHAVEYRDLVAVQMLLAHDEIDVNCLNAEGDDALLLAVATYEEYLPGIGLLPIIERLISTPSINVNQQDSDGRSALWHAVDFGHKRLVEIFTRADHVDWNLPDHQGFTPLARAAENGNLHMAGLLLLQSRVCVNAGLRRVVPPLWVACRAGQESIVSLLLDHNSININEKSPEGTSSLQVALTMHHLPIVRLLLDQEGRLAINDQGPQCWTALIFAAAGGFCCAIDRLLAFPGIDIHSVDDCGRAALWWAAAGGHAECVKLLIKQPRLDVAARDFNHKSAMDVAKERGHWDTVGPLQAAAMWYFLLWTLCRR</sequence>
<dbReference type="AlphaFoldDB" id="A0A9W9PYN3"/>